<accession>A0A9N8ZKF1</accession>
<name>A0A9N8ZKF1_FUNMO</name>
<evidence type="ECO:0000256" key="1">
    <source>
        <dbReference type="ARBA" id="ARBA00004340"/>
    </source>
</evidence>
<dbReference type="EMBL" id="CAJVPP010000625">
    <property type="protein sequence ID" value="CAG8498738.1"/>
    <property type="molecule type" value="Genomic_DNA"/>
</dbReference>
<evidence type="ECO:0000256" key="2">
    <source>
        <dbReference type="ARBA" id="ARBA00004613"/>
    </source>
</evidence>
<dbReference type="InterPro" id="IPR008266">
    <property type="entry name" value="Tyr_kinase_AS"/>
</dbReference>
<comment type="caution">
    <text evidence="5">The sequence shown here is derived from an EMBL/GenBank/DDBJ whole genome shotgun (WGS) entry which is preliminary data.</text>
</comment>
<dbReference type="Pfam" id="PF20147">
    <property type="entry name" value="Crinkler"/>
    <property type="match status" value="1"/>
</dbReference>
<evidence type="ECO:0000313" key="6">
    <source>
        <dbReference type="Proteomes" id="UP000789375"/>
    </source>
</evidence>
<proteinExistence type="predicted"/>
<dbReference type="GO" id="GO:0005576">
    <property type="term" value="C:extracellular region"/>
    <property type="evidence" value="ECO:0007669"/>
    <property type="project" value="UniProtKB-SubCell"/>
</dbReference>
<sequence length="591" mass="68553">MSIDDTPITLWCLEYGSSSFSVTIKNNNSIFDLKKAIFEEISVPDNVKTKNLSLWSVNVEKSQLESNTPDGLMTVENEIKIATQKVGNTFYRVQDNNIRVVIRVPVTADIHYQYYQLRVIPINNGTWINFVGLFEGLQKLFGLINSMVDYDFIIVNKKVKFNSKKAFIEFIEINKNSPKSPIMILDIKEILDTLSTLSKLGEPSEWHFNNHNKAICLNHRPPSASSIVPVTLYCSIFGTFEDRCEEDPEREDNLFTYNFCREMAKFYDKEDVRRDIANSLLSKYLYCKVEPVMLGGNRNTDGKVSTDDLNRELNVKYKNETCSTNSCAHLENYGYYLSFCKNQENTNTNMPYFLVNIAGPTFTVYGAVLSDTAIVDPLTPTYYLIWLKNNEKMMLLLSRAFCALRLSLQELEQYYKNASQIYHRQYSSFSDLTEVQEHSVYVKAVQRKYYSLQTHNFLHTNRDHVPKIIETTYMPGGWLLVYMSCLQNHSGPNLHDNDYVHRDLREGNILVCRYSERECGFDVKLIDFEWSGLVRIACYFHFMNHIAIHWPEGVEDRKKVTKKHDNTMLEQTFQKTKLSQESNVSDMSIGQ</sequence>
<feature type="domain" description="Crinkler effector protein N-terminal" evidence="4">
    <location>
        <begin position="8"/>
        <end position="102"/>
    </location>
</feature>
<dbReference type="PROSITE" id="PS00109">
    <property type="entry name" value="PROTEIN_KINASE_TYR"/>
    <property type="match status" value="1"/>
</dbReference>
<comment type="subcellular location">
    <subcellularLocation>
        <location evidence="1">Host cell</location>
    </subcellularLocation>
    <subcellularLocation>
        <location evidence="2">Secreted</location>
    </subcellularLocation>
</comment>
<evidence type="ECO:0000259" key="4">
    <source>
        <dbReference type="Pfam" id="PF20147"/>
    </source>
</evidence>
<keyword evidence="6" id="KW-1185">Reference proteome</keyword>
<dbReference type="SUPFAM" id="SSF56112">
    <property type="entry name" value="Protein kinase-like (PK-like)"/>
    <property type="match status" value="1"/>
</dbReference>
<dbReference type="InterPro" id="IPR011009">
    <property type="entry name" value="Kinase-like_dom_sf"/>
</dbReference>
<dbReference type="InterPro" id="IPR045379">
    <property type="entry name" value="Crinkler_N"/>
</dbReference>
<gene>
    <name evidence="5" type="ORF">FMOSSE_LOCUS3923</name>
</gene>
<dbReference type="GO" id="GO:0043657">
    <property type="term" value="C:host cell"/>
    <property type="evidence" value="ECO:0007669"/>
    <property type="project" value="UniProtKB-SubCell"/>
</dbReference>
<protein>
    <submittedName>
        <fullName evidence="5">10606_t:CDS:1</fullName>
    </submittedName>
</protein>
<organism evidence="5 6">
    <name type="scientific">Funneliformis mosseae</name>
    <name type="common">Endomycorrhizal fungus</name>
    <name type="synonym">Glomus mosseae</name>
    <dbReference type="NCBI Taxonomy" id="27381"/>
    <lineage>
        <taxon>Eukaryota</taxon>
        <taxon>Fungi</taxon>
        <taxon>Fungi incertae sedis</taxon>
        <taxon>Mucoromycota</taxon>
        <taxon>Glomeromycotina</taxon>
        <taxon>Glomeromycetes</taxon>
        <taxon>Glomerales</taxon>
        <taxon>Glomeraceae</taxon>
        <taxon>Funneliformis</taxon>
    </lineage>
</organism>
<reference evidence="5" key="1">
    <citation type="submission" date="2021-06" db="EMBL/GenBank/DDBJ databases">
        <authorList>
            <person name="Kallberg Y."/>
            <person name="Tangrot J."/>
            <person name="Rosling A."/>
        </authorList>
    </citation>
    <scope>NUCLEOTIDE SEQUENCE</scope>
    <source>
        <strain evidence="5">87-6 pot B 2015</strain>
    </source>
</reference>
<evidence type="ECO:0000313" key="5">
    <source>
        <dbReference type="EMBL" id="CAG8498738.1"/>
    </source>
</evidence>
<evidence type="ECO:0000256" key="3">
    <source>
        <dbReference type="ARBA" id="ARBA00022525"/>
    </source>
</evidence>
<dbReference type="AlphaFoldDB" id="A0A9N8ZKF1"/>
<dbReference type="Proteomes" id="UP000789375">
    <property type="component" value="Unassembled WGS sequence"/>
</dbReference>
<dbReference type="Gene3D" id="1.10.510.10">
    <property type="entry name" value="Transferase(Phosphotransferase) domain 1"/>
    <property type="match status" value="1"/>
</dbReference>
<keyword evidence="3" id="KW-0964">Secreted</keyword>
<dbReference type="GO" id="GO:0004672">
    <property type="term" value="F:protein kinase activity"/>
    <property type="evidence" value="ECO:0007669"/>
    <property type="project" value="InterPro"/>
</dbReference>